<accession>A0ABV7D7B9</accession>
<organism evidence="2 3">
    <name type="scientific">Kordiimonas pumila</name>
    <dbReference type="NCBI Taxonomy" id="2161677"/>
    <lineage>
        <taxon>Bacteria</taxon>
        <taxon>Pseudomonadati</taxon>
        <taxon>Pseudomonadota</taxon>
        <taxon>Alphaproteobacteria</taxon>
        <taxon>Kordiimonadales</taxon>
        <taxon>Kordiimonadaceae</taxon>
        <taxon>Kordiimonas</taxon>
    </lineage>
</organism>
<keyword evidence="3" id="KW-1185">Reference proteome</keyword>
<evidence type="ECO:0008006" key="4">
    <source>
        <dbReference type="Google" id="ProtNLM"/>
    </source>
</evidence>
<dbReference type="EMBL" id="JBHRSL010000010">
    <property type="protein sequence ID" value="MFC3052542.1"/>
    <property type="molecule type" value="Genomic_DNA"/>
</dbReference>
<feature type="transmembrane region" description="Helical" evidence="1">
    <location>
        <begin position="45"/>
        <end position="66"/>
    </location>
</feature>
<comment type="caution">
    <text evidence="2">The sequence shown here is derived from an EMBL/GenBank/DDBJ whole genome shotgun (WGS) entry which is preliminary data.</text>
</comment>
<proteinExistence type="predicted"/>
<evidence type="ECO:0000313" key="3">
    <source>
        <dbReference type="Proteomes" id="UP001595444"/>
    </source>
</evidence>
<keyword evidence="1" id="KW-1133">Transmembrane helix</keyword>
<evidence type="ECO:0000313" key="2">
    <source>
        <dbReference type="EMBL" id="MFC3052542.1"/>
    </source>
</evidence>
<keyword evidence="1" id="KW-0472">Membrane</keyword>
<dbReference type="RefSeq" id="WP_194213796.1">
    <property type="nucleotide sequence ID" value="NZ_CP061205.1"/>
</dbReference>
<evidence type="ECO:0000256" key="1">
    <source>
        <dbReference type="SAM" id="Phobius"/>
    </source>
</evidence>
<reference evidence="3" key="1">
    <citation type="journal article" date="2019" name="Int. J. Syst. Evol. Microbiol.">
        <title>The Global Catalogue of Microorganisms (GCM) 10K type strain sequencing project: providing services to taxonomists for standard genome sequencing and annotation.</title>
        <authorList>
            <consortium name="The Broad Institute Genomics Platform"/>
            <consortium name="The Broad Institute Genome Sequencing Center for Infectious Disease"/>
            <person name="Wu L."/>
            <person name="Ma J."/>
        </authorList>
    </citation>
    <scope>NUCLEOTIDE SEQUENCE [LARGE SCALE GENOMIC DNA]</scope>
    <source>
        <strain evidence="3">KCTC 62164</strain>
    </source>
</reference>
<name>A0ABV7D7B9_9PROT</name>
<gene>
    <name evidence="2" type="ORF">ACFOKA_11570</name>
</gene>
<sequence>MEYPIIYKFKTRQIAMMIICFWVTVAVLVLAPVYAFYSDVGRDTLGFSLIFCVVMLIFLWIQYPIIQYPVRYSKNALEIHTNHLCLTTRQGVLTIPKAAIYGIADNEYSWFTFGDGILEVVTMLVADEYKTPNNYGLRVNPSLDTFCIEGATDFTIRSTLITWLNS</sequence>
<protein>
    <recommendedName>
        <fullName evidence="4">Bacterial Pleckstrin homology domain-containing protein</fullName>
    </recommendedName>
</protein>
<keyword evidence="1" id="KW-0812">Transmembrane</keyword>
<dbReference type="Proteomes" id="UP001595444">
    <property type="component" value="Unassembled WGS sequence"/>
</dbReference>